<evidence type="ECO:0000313" key="1">
    <source>
        <dbReference type="EMBL" id="CAG8695264.1"/>
    </source>
</evidence>
<keyword evidence="2" id="KW-1185">Reference proteome</keyword>
<organism evidence="1 2">
    <name type="scientific">Racocetra fulgida</name>
    <dbReference type="NCBI Taxonomy" id="60492"/>
    <lineage>
        <taxon>Eukaryota</taxon>
        <taxon>Fungi</taxon>
        <taxon>Fungi incertae sedis</taxon>
        <taxon>Mucoromycota</taxon>
        <taxon>Glomeromycotina</taxon>
        <taxon>Glomeromycetes</taxon>
        <taxon>Diversisporales</taxon>
        <taxon>Gigasporaceae</taxon>
        <taxon>Racocetra</taxon>
    </lineage>
</organism>
<dbReference type="OrthoDB" id="2445465at2759"/>
<evidence type="ECO:0000313" key="2">
    <source>
        <dbReference type="Proteomes" id="UP000789396"/>
    </source>
</evidence>
<proteinExistence type="predicted"/>
<reference evidence="1" key="1">
    <citation type="submission" date="2021-06" db="EMBL/GenBank/DDBJ databases">
        <authorList>
            <person name="Kallberg Y."/>
            <person name="Tangrot J."/>
            <person name="Rosling A."/>
        </authorList>
    </citation>
    <scope>NUCLEOTIDE SEQUENCE</scope>
    <source>
        <strain evidence="1">IN212</strain>
    </source>
</reference>
<feature type="non-terminal residue" evidence="1">
    <location>
        <position position="299"/>
    </location>
</feature>
<dbReference type="EMBL" id="CAJVPZ010019623">
    <property type="protein sequence ID" value="CAG8695264.1"/>
    <property type="molecule type" value="Genomic_DNA"/>
</dbReference>
<name>A0A9N9EU39_9GLOM</name>
<protein>
    <submittedName>
        <fullName evidence="1">18699_t:CDS:1</fullName>
    </submittedName>
</protein>
<sequence length="299" mass="35133">AFFDDLNALAFVLCPIKLAISTLESQDCLLADCFIGLVRLGAAIKKLPENDHRNFRQQAIAIFNKRFIEFDDDSYILYVWAKGTFRRILFAADAIYEKMGKKSKERTMLMSQMKSYRTRVSLFDESFDDNESPLIWWSSLEDNFLKNEDHISGCERIWSTLGWYYGKHCTRLSLDKIENMQKLFAFYYANSKNKLPYYSSNIKDLHEALSDMNFFENDDYDEESIDEERFMNERSTNDEDNSILLKEEILKIEELVNLDSTSFTDSLDEIIVDTNFEFPEEKNIVQNNDTENGDEEEKD</sequence>
<comment type="caution">
    <text evidence="1">The sequence shown here is derived from an EMBL/GenBank/DDBJ whole genome shotgun (WGS) entry which is preliminary data.</text>
</comment>
<dbReference type="Proteomes" id="UP000789396">
    <property type="component" value="Unassembled WGS sequence"/>
</dbReference>
<gene>
    <name evidence="1" type="ORF">RFULGI_LOCUS10179</name>
</gene>
<accession>A0A9N9EU39</accession>
<dbReference type="AlphaFoldDB" id="A0A9N9EU39"/>